<accession>A0A9N7UUE7</accession>
<sequence length="153" mass="15819">MAAAGPRGADRFLPSSASPPCSERPSEETRAASCRAESPPRSQAASVSSAGPRAPRRSVRPSLTGPENTGKTCKTPAQVVSHAYSLGSLLHLLSSPLSPSLSLHLSPLNDPRFNLFLSTGHFSDRSPLLVFINNAASQIPSVAPNPAAATGPN</sequence>
<feature type="compositionally biased region" description="Polar residues" evidence="1">
    <location>
        <begin position="40"/>
        <end position="49"/>
    </location>
</feature>
<name>A0A9N7UUE7_PLEPL</name>
<reference evidence="2" key="1">
    <citation type="submission" date="2020-03" db="EMBL/GenBank/DDBJ databases">
        <authorList>
            <person name="Weist P."/>
        </authorList>
    </citation>
    <scope>NUCLEOTIDE SEQUENCE</scope>
</reference>
<dbReference type="EMBL" id="CADEAL010002002">
    <property type="protein sequence ID" value="CAB1437260.1"/>
    <property type="molecule type" value="Genomic_DNA"/>
</dbReference>
<proteinExistence type="predicted"/>
<comment type="caution">
    <text evidence="2">The sequence shown here is derived from an EMBL/GenBank/DDBJ whole genome shotgun (WGS) entry which is preliminary data.</text>
</comment>
<dbReference type="AlphaFoldDB" id="A0A9N7UUE7"/>
<dbReference type="Proteomes" id="UP001153269">
    <property type="component" value="Unassembled WGS sequence"/>
</dbReference>
<evidence type="ECO:0000313" key="3">
    <source>
        <dbReference type="Proteomes" id="UP001153269"/>
    </source>
</evidence>
<evidence type="ECO:0000313" key="2">
    <source>
        <dbReference type="EMBL" id="CAB1437260.1"/>
    </source>
</evidence>
<protein>
    <submittedName>
        <fullName evidence="2">Uncharacterized protein</fullName>
    </submittedName>
</protein>
<feature type="region of interest" description="Disordered" evidence="1">
    <location>
        <begin position="1"/>
        <end position="74"/>
    </location>
</feature>
<gene>
    <name evidence="2" type="ORF">PLEPLA_LOCUS25279</name>
</gene>
<evidence type="ECO:0000256" key="1">
    <source>
        <dbReference type="SAM" id="MobiDB-lite"/>
    </source>
</evidence>
<keyword evidence="3" id="KW-1185">Reference proteome</keyword>
<organism evidence="2 3">
    <name type="scientific">Pleuronectes platessa</name>
    <name type="common">European plaice</name>
    <dbReference type="NCBI Taxonomy" id="8262"/>
    <lineage>
        <taxon>Eukaryota</taxon>
        <taxon>Metazoa</taxon>
        <taxon>Chordata</taxon>
        <taxon>Craniata</taxon>
        <taxon>Vertebrata</taxon>
        <taxon>Euteleostomi</taxon>
        <taxon>Actinopterygii</taxon>
        <taxon>Neopterygii</taxon>
        <taxon>Teleostei</taxon>
        <taxon>Neoteleostei</taxon>
        <taxon>Acanthomorphata</taxon>
        <taxon>Carangaria</taxon>
        <taxon>Pleuronectiformes</taxon>
        <taxon>Pleuronectoidei</taxon>
        <taxon>Pleuronectidae</taxon>
        <taxon>Pleuronectes</taxon>
    </lineage>
</organism>